<protein>
    <submittedName>
        <fullName evidence="1">Uncharacterized protein</fullName>
    </submittedName>
</protein>
<dbReference type="RefSeq" id="WP_126612947.1">
    <property type="nucleotide sequence ID" value="NZ_JBHUCY010000004.1"/>
</dbReference>
<sequence length="384" mass="43317">MPFDGASFPSLVTTAARRSQRREDDQRIADLLIEGGIAPGDVYVIPDDDEIEDILLSDDGEWSETWGRPLRRWSGFPSQAQTIKLRRGLFYAAFAAQRGIESVRQIRLSAPVCTIPLTALRRMHADISKKMMDRLRDGKKRYAPGIAIDMVAAHVKRDGHGCVYLHFHLVTRGGTFEELCALRRFITFRRDLPTGWDWWDDESEADGEDDSIDRHPAALVQYTAKGLAAAIDDDWTPDELAELFRQTRGVALVRPAGEFRQWIGDIDRAGMTVKRGKYGTAEVVPKRPATLGIRRHKEKLFKSAGFSILRRLDEYDFGDGIRRRAWLLRGHVGLTVTDIGDIYILDGAPFTVYAPIAELVPAATIEHHQNLGWTRPPPLHARPD</sequence>
<organism evidence="1 2">
    <name type="scientific">Azospirillum griseum</name>
    <dbReference type="NCBI Taxonomy" id="2496639"/>
    <lineage>
        <taxon>Bacteria</taxon>
        <taxon>Pseudomonadati</taxon>
        <taxon>Pseudomonadota</taxon>
        <taxon>Alphaproteobacteria</taxon>
        <taxon>Rhodospirillales</taxon>
        <taxon>Azospirillaceae</taxon>
        <taxon>Azospirillum</taxon>
    </lineage>
</organism>
<keyword evidence="2" id="KW-1185">Reference proteome</keyword>
<gene>
    <name evidence="1" type="ORF">EJ903_05650</name>
</gene>
<comment type="caution">
    <text evidence="1">The sequence shown here is derived from an EMBL/GenBank/DDBJ whole genome shotgun (WGS) entry which is preliminary data.</text>
</comment>
<reference evidence="1 2" key="1">
    <citation type="submission" date="2018-12" db="EMBL/GenBank/DDBJ databases">
        <authorList>
            <person name="Yang Y."/>
        </authorList>
    </citation>
    <scope>NUCLEOTIDE SEQUENCE [LARGE SCALE GENOMIC DNA]</scope>
    <source>
        <strain evidence="1 2">L-25-5w-1</strain>
    </source>
</reference>
<dbReference type="Proteomes" id="UP000277007">
    <property type="component" value="Unassembled WGS sequence"/>
</dbReference>
<dbReference type="AlphaFoldDB" id="A0A431VKZ8"/>
<evidence type="ECO:0000313" key="2">
    <source>
        <dbReference type="Proteomes" id="UP000277007"/>
    </source>
</evidence>
<dbReference type="OrthoDB" id="7375415at2"/>
<proteinExistence type="predicted"/>
<dbReference type="EMBL" id="RXMA01000003">
    <property type="protein sequence ID" value="RTR23049.1"/>
    <property type="molecule type" value="Genomic_DNA"/>
</dbReference>
<name>A0A431VKZ8_9PROT</name>
<evidence type="ECO:0000313" key="1">
    <source>
        <dbReference type="EMBL" id="RTR23049.1"/>
    </source>
</evidence>
<accession>A0A431VKZ8</accession>